<evidence type="ECO:0000313" key="3">
    <source>
        <dbReference type="EnsemblPlants" id="KQK02906"/>
    </source>
</evidence>
<dbReference type="AlphaFoldDB" id="A0A0Q3QN51"/>
<reference evidence="2" key="2">
    <citation type="submission" date="2017-06" db="EMBL/GenBank/DDBJ databases">
        <title>WGS assembly of Brachypodium distachyon.</title>
        <authorList>
            <consortium name="The International Brachypodium Initiative"/>
            <person name="Lucas S."/>
            <person name="Harmon-Smith M."/>
            <person name="Lail K."/>
            <person name="Tice H."/>
            <person name="Grimwood J."/>
            <person name="Bruce D."/>
            <person name="Barry K."/>
            <person name="Shu S."/>
            <person name="Lindquist E."/>
            <person name="Wang M."/>
            <person name="Pitluck S."/>
            <person name="Vogel J.P."/>
            <person name="Garvin D.F."/>
            <person name="Mockler T.C."/>
            <person name="Schmutz J."/>
            <person name="Rokhsar D."/>
            <person name="Bevan M.W."/>
        </authorList>
    </citation>
    <scope>NUCLEOTIDE SEQUENCE</scope>
    <source>
        <strain evidence="2">Bd21</strain>
    </source>
</reference>
<reference evidence="3" key="3">
    <citation type="submission" date="2018-08" db="UniProtKB">
        <authorList>
            <consortium name="EnsemblPlants"/>
        </authorList>
    </citation>
    <scope>IDENTIFICATION</scope>
    <source>
        <strain evidence="3">cv. Bd21</strain>
    </source>
</reference>
<feature type="compositionally biased region" description="Basic and acidic residues" evidence="1">
    <location>
        <begin position="20"/>
        <end position="38"/>
    </location>
</feature>
<accession>A0A0Q3QN51</accession>
<feature type="compositionally biased region" description="Low complexity" evidence="1">
    <location>
        <begin position="1"/>
        <end position="18"/>
    </location>
</feature>
<protein>
    <submittedName>
        <fullName evidence="2 3">Uncharacterized protein</fullName>
    </submittedName>
</protein>
<proteinExistence type="predicted"/>
<keyword evidence="4" id="KW-1185">Reference proteome</keyword>
<dbReference type="EnsemblPlants" id="KQK02906">
    <property type="protein sequence ID" value="KQK02906"/>
    <property type="gene ID" value="BRADI_2g04365v3"/>
</dbReference>
<feature type="region of interest" description="Disordered" evidence="1">
    <location>
        <begin position="1"/>
        <end position="44"/>
    </location>
</feature>
<dbReference type="InParanoid" id="A0A0Q3QN51"/>
<sequence length="94" mass="10720">MDTPWSLSPSPHSRPSSPQKKKDGEQHEIWKETERRSSEAVNGRDATTPLWHCKQCNCDLHKQCPFTFMGARPCDRWQPPQAFDLLPLCPAASC</sequence>
<evidence type="ECO:0000256" key="1">
    <source>
        <dbReference type="SAM" id="MobiDB-lite"/>
    </source>
</evidence>
<dbReference type="Proteomes" id="UP000008810">
    <property type="component" value="Chromosome 2"/>
</dbReference>
<organism evidence="2">
    <name type="scientific">Brachypodium distachyon</name>
    <name type="common">Purple false brome</name>
    <name type="synonym">Trachynia distachya</name>
    <dbReference type="NCBI Taxonomy" id="15368"/>
    <lineage>
        <taxon>Eukaryota</taxon>
        <taxon>Viridiplantae</taxon>
        <taxon>Streptophyta</taxon>
        <taxon>Embryophyta</taxon>
        <taxon>Tracheophyta</taxon>
        <taxon>Spermatophyta</taxon>
        <taxon>Magnoliopsida</taxon>
        <taxon>Liliopsida</taxon>
        <taxon>Poales</taxon>
        <taxon>Poaceae</taxon>
        <taxon>BOP clade</taxon>
        <taxon>Pooideae</taxon>
        <taxon>Stipodae</taxon>
        <taxon>Brachypodieae</taxon>
        <taxon>Brachypodium</taxon>
    </lineage>
</organism>
<reference evidence="2 3" key="1">
    <citation type="journal article" date="2010" name="Nature">
        <title>Genome sequencing and analysis of the model grass Brachypodium distachyon.</title>
        <authorList>
            <consortium name="International Brachypodium Initiative"/>
        </authorList>
    </citation>
    <scope>NUCLEOTIDE SEQUENCE [LARGE SCALE GENOMIC DNA]</scope>
    <source>
        <strain evidence="2 3">Bd21</strain>
    </source>
</reference>
<dbReference type="Gramene" id="KQK02906">
    <property type="protein sequence ID" value="KQK02906"/>
    <property type="gene ID" value="BRADI_2g04365v3"/>
</dbReference>
<name>A0A0Q3QN51_BRADI</name>
<evidence type="ECO:0000313" key="4">
    <source>
        <dbReference type="Proteomes" id="UP000008810"/>
    </source>
</evidence>
<gene>
    <name evidence="2" type="ORF">BRADI_2g04365v3</name>
</gene>
<evidence type="ECO:0000313" key="2">
    <source>
        <dbReference type="EMBL" id="KQK02906.1"/>
    </source>
</evidence>
<dbReference type="EMBL" id="CM000881">
    <property type="protein sequence ID" value="KQK02906.1"/>
    <property type="molecule type" value="Genomic_DNA"/>
</dbReference>